<organism evidence="11 12">
    <name type="scientific">Eptatretus burgeri</name>
    <name type="common">Inshore hagfish</name>
    <dbReference type="NCBI Taxonomy" id="7764"/>
    <lineage>
        <taxon>Eukaryota</taxon>
        <taxon>Metazoa</taxon>
        <taxon>Chordata</taxon>
        <taxon>Craniata</taxon>
        <taxon>Vertebrata</taxon>
        <taxon>Cyclostomata</taxon>
        <taxon>Myxini</taxon>
        <taxon>Myxiniformes</taxon>
        <taxon>Myxinidae</taxon>
        <taxon>Eptatretinae</taxon>
        <taxon>Eptatretus</taxon>
    </lineage>
</organism>
<keyword evidence="12" id="KW-1185">Reference proteome</keyword>
<evidence type="ECO:0000256" key="7">
    <source>
        <dbReference type="ARBA" id="ARBA00023170"/>
    </source>
</evidence>
<dbReference type="InterPro" id="IPR036116">
    <property type="entry name" value="FN3_sf"/>
</dbReference>
<proteinExistence type="predicted"/>
<keyword evidence="4 9" id="KW-1133">Transmembrane helix</keyword>
<dbReference type="Proteomes" id="UP000694388">
    <property type="component" value="Unplaced"/>
</dbReference>
<dbReference type="InterPro" id="IPR003961">
    <property type="entry name" value="FN3_dom"/>
</dbReference>
<dbReference type="PANTHER" id="PTHR23037:SF35">
    <property type="entry name" value="FIBRONECTIN TYPE-III DOMAIN-CONTAINING PROTEIN"/>
    <property type="match status" value="1"/>
</dbReference>
<evidence type="ECO:0000313" key="12">
    <source>
        <dbReference type="Proteomes" id="UP000694388"/>
    </source>
</evidence>
<evidence type="ECO:0000256" key="6">
    <source>
        <dbReference type="ARBA" id="ARBA00023157"/>
    </source>
</evidence>
<dbReference type="InterPro" id="IPR013783">
    <property type="entry name" value="Ig-like_fold"/>
</dbReference>
<dbReference type="SUPFAM" id="SSF49265">
    <property type="entry name" value="Fibronectin type III"/>
    <property type="match status" value="1"/>
</dbReference>
<protein>
    <recommendedName>
        <fullName evidence="10">Fibronectin type-III domain-containing protein</fullName>
    </recommendedName>
</protein>
<dbReference type="PANTHER" id="PTHR23037">
    <property type="entry name" value="CYTOKINE RECEPTOR"/>
    <property type="match status" value="1"/>
</dbReference>
<dbReference type="SMART" id="SM00060">
    <property type="entry name" value="FN3"/>
    <property type="match status" value="2"/>
</dbReference>
<evidence type="ECO:0000256" key="3">
    <source>
        <dbReference type="ARBA" id="ARBA00022729"/>
    </source>
</evidence>
<dbReference type="GO" id="GO:0004896">
    <property type="term" value="F:cytokine receptor activity"/>
    <property type="evidence" value="ECO:0007669"/>
    <property type="project" value="TreeGrafter"/>
</dbReference>
<dbReference type="CDD" id="cd00063">
    <property type="entry name" value="FN3"/>
    <property type="match status" value="2"/>
</dbReference>
<keyword evidence="5 9" id="KW-0472">Membrane</keyword>
<comment type="subcellular location">
    <subcellularLocation>
        <location evidence="1">Membrane</location>
        <topology evidence="1">Single-pass type I membrane protein</topology>
    </subcellularLocation>
</comment>
<keyword evidence="6" id="KW-1015">Disulfide bond</keyword>
<evidence type="ECO:0000256" key="2">
    <source>
        <dbReference type="ARBA" id="ARBA00022692"/>
    </source>
</evidence>
<feature type="domain" description="Fibronectin type-III" evidence="10">
    <location>
        <begin position="145"/>
        <end position="236"/>
    </location>
</feature>
<sequence>MHTKFQAARICPGLYAICYPFCKPGYLIQALPALKKVNITCRYSFCEHGFNCSWKLPEKINGIDVKVRVQERNDKEYLKWKPCDGCNVSTQENHVLAEQGFIHIQPRNTYANDMDYRVSVTVQDDDGNETTSIITSLEDALQPNSPINVTISPVMDKDTYLNVRWDDSDTTYCLILMYKLRYRQDHQNEWDENEIYESSFVIVDAHPGRKHLVQVAAKDNFEGSWSEWSSVAYGWPWSPVEVTSTEALPRCQIHITASPLVGKRNGLKVQWDVPQTCPHPPIYRLRCRQNEHIEWIEYKTKDTFFNIMDVRPGLKYVVQVAAVGIDHQILNNWTSVTYKHSCPDNLTTAAGGTTPWIAILIAMIVTLVSILALLALLAVWHKWLRHEYSPPTRKCSA</sequence>
<evidence type="ECO:0000256" key="5">
    <source>
        <dbReference type="ARBA" id="ARBA00023136"/>
    </source>
</evidence>
<reference evidence="11" key="2">
    <citation type="submission" date="2025-09" db="UniProtKB">
        <authorList>
            <consortium name="Ensembl"/>
        </authorList>
    </citation>
    <scope>IDENTIFICATION</scope>
</reference>
<keyword evidence="2 9" id="KW-0812">Transmembrane</keyword>
<keyword evidence="8" id="KW-0325">Glycoprotein</keyword>
<dbReference type="Gene3D" id="2.60.40.10">
    <property type="entry name" value="Immunoglobulins"/>
    <property type="match status" value="2"/>
</dbReference>
<dbReference type="PROSITE" id="PS50853">
    <property type="entry name" value="FN3"/>
    <property type="match status" value="1"/>
</dbReference>
<keyword evidence="7" id="KW-0675">Receptor</keyword>
<feature type="transmembrane region" description="Helical" evidence="9">
    <location>
        <begin position="356"/>
        <end position="380"/>
    </location>
</feature>
<dbReference type="GO" id="GO:0009897">
    <property type="term" value="C:external side of plasma membrane"/>
    <property type="evidence" value="ECO:0007669"/>
    <property type="project" value="TreeGrafter"/>
</dbReference>
<accession>A0A8C4NDD5</accession>
<reference evidence="11" key="1">
    <citation type="submission" date="2025-08" db="UniProtKB">
        <authorList>
            <consortium name="Ensembl"/>
        </authorList>
    </citation>
    <scope>IDENTIFICATION</scope>
</reference>
<evidence type="ECO:0000256" key="1">
    <source>
        <dbReference type="ARBA" id="ARBA00004479"/>
    </source>
</evidence>
<evidence type="ECO:0000256" key="8">
    <source>
        <dbReference type="ARBA" id="ARBA00023180"/>
    </source>
</evidence>
<name>A0A8C4NDD5_EPTBU</name>
<evidence type="ECO:0000256" key="4">
    <source>
        <dbReference type="ARBA" id="ARBA00022989"/>
    </source>
</evidence>
<evidence type="ECO:0000256" key="9">
    <source>
        <dbReference type="SAM" id="Phobius"/>
    </source>
</evidence>
<dbReference type="AlphaFoldDB" id="A0A8C4NDD5"/>
<evidence type="ECO:0000313" key="11">
    <source>
        <dbReference type="Ensembl" id="ENSEBUP00000002611.1"/>
    </source>
</evidence>
<dbReference type="Ensembl" id="ENSEBUT00000002967.1">
    <property type="protein sequence ID" value="ENSEBUP00000002611.1"/>
    <property type="gene ID" value="ENSEBUG00000002004.1"/>
</dbReference>
<evidence type="ECO:0000259" key="10">
    <source>
        <dbReference type="PROSITE" id="PS50853"/>
    </source>
</evidence>
<keyword evidence="3" id="KW-0732">Signal</keyword>